<evidence type="ECO:0000256" key="1">
    <source>
        <dbReference type="SAM" id="MobiDB-lite"/>
    </source>
</evidence>
<feature type="region of interest" description="Disordered" evidence="1">
    <location>
        <begin position="114"/>
        <end position="137"/>
    </location>
</feature>
<gene>
    <name evidence="2" type="ORF">EDD18DRAFT_1102747</name>
</gene>
<proteinExistence type="predicted"/>
<protein>
    <submittedName>
        <fullName evidence="2">Uncharacterized protein</fullName>
    </submittedName>
</protein>
<feature type="compositionally biased region" description="Basic and acidic residues" evidence="1">
    <location>
        <begin position="128"/>
        <end position="137"/>
    </location>
</feature>
<dbReference type="AlphaFoldDB" id="A0AA39UVL0"/>
<comment type="caution">
    <text evidence="2">The sequence shown here is derived from an EMBL/GenBank/DDBJ whole genome shotgun (WGS) entry which is preliminary data.</text>
</comment>
<organism evidence="2 3">
    <name type="scientific">Armillaria luteobubalina</name>
    <dbReference type="NCBI Taxonomy" id="153913"/>
    <lineage>
        <taxon>Eukaryota</taxon>
        <taxon>Fungi</taxon>
        <taxon>Dikarya</taxon>
        <taxon>Basidiomycota</taxon>
        <taxon>Agaricomycotina</taxon>
        <taxon>Agaricomycetes</taxon>
        <taxon>Agaricomycetidae</taxon>
        <taxon>Agaricales</taxon>
        <taxon>Marasmiineae</taxon>
        <taxon>Physalacriaceae</taxon>
        <taxon>Armillaria</taxon>
    </lineage>
</organism>
<name>A0AA39UVL0_9AGAR</name>
<accession>A0AA39UVL0</accession>
<evidence type="ECO:0000313" key="3">
    <source>
        <dbReference type="Proteomes" id="UP001175228"/>
    </source>
</evidence>
<dbReference type="Proteomes" id="UP001175228">
    <property type="component" value="Unassembled WGS sequence"/>
</dbReference>
<keyword evidence="3" id="KW-1185">Reference proteome</keyword>
<dbReference type="EMBL" id="JAUEPU010000009">
    <property type="protein sequence ID" value="KAK0499379.1"/>
    <property type="molecule type" value="Genomic_DNA"/>
</dbReference>
<sequence>MDKVGSGVERPRSSSWVLSSKNSPFQFTCIYGEKPRSVKNLADKERGSWRRITAPGSAIRGFRSGLIFGLRVRLTFVFVFVVPICESADSMGRTKAKKQQATVHRRVYRNLMGPAPAGRSGEIQARLQDLRSRKSQS</sequence>
<reference evidence="2" key="1">
    <citation type="submission" date="2023-06" db="EMBL/GenBank/DDBJ databases">
        <authorList>
            <consortium name="Lawrence Berkeley National Laboratory"/>
            <person name="Ahrendt S."/>
            <person name="Sahu N."/>
            <person name="Indic B."/>
            <person name="Wong-Bajracharya J."/>
            <person name="Merenyi Z."/>
            <person name="Ke H.-M."/>
            <person name="Monk M."/>
            <person name="Kocsube S."/>
            <person name="Drula E."/>
            <person name="Lipzen A."/>
            <person name="Balint B."/>
            <person name="Henrissat B."/>
            <person name="Andreopoulos B."/>
            <person name="Martin F.M."/>
            <person name="Harder C.B."/>
            <person name="Rigling D."/>
            <person name="Ford K.L."/>
            <person name="Foster G.D."/>
            <person name="Pangilinan J."/>
            <person name="Papanicolaou A."/>
            <person name="Barry K."/>
            <person name="LaButti K."/>
            <person name="Viragh M."/>
            <person name="Koriabine M."/>
            <person name="Yan M."/>
            <person name="Riley R."/>
            <person name="Champramary S."/>
            <person name="Plett K.L."/>
            <person name="Tsai I.J."/>
            <person name="Slot J."/>
            <person name="Sipos G."/>
            <person name="Plett J."/>
            <person name="Nagy L.G."/>
            <person name="Grigoriev I.V."/>
        </authorList>
    </citation>
    <scope>NUCLEOTIDE SEQUENCE</scope>
    <source>
        <strain evidence="2">HWK02</strain>
    </source>
</reference>
<evidence type="ECO:0000313" key="2">
    <source>
        <dbReference type="EMBL" id="KAK0499379.1"/>
    </source>
</evidence>